<accession>A0A345H8V1</accession>
<evidence type="ECO:0000259" key="3">
    <source>
        <dbReference type="Pfam" id="PF04536"/>
    </source>
</evidence>
<keyword evidence="1" id="KW-0472">Membrane</keyword>
<dbReference type="KEGG" id="fat:DVK85_01680"/>
<dbReference type="Gene3D" id="3.10.310.50">
    <property type="match status" value="1"/>
</dbReference>
<dbReference type="PANTHER" id="PTHR30373">
    <property type="entry name" value="UPF0603 PROTEIN YGCG"/>
    <property type="match status" value="1"/>
</dbReference>
<evidence type="ECO:0000256" key="1">
    <source>
        <dbReference type="SAM" id="Phobius"/>
    </source>
</evidence>
<proteinExistence type="predicted"/>
<keyword evidence="5" id="KW-1185">Reference proteome</keyword>
<protein>
    <submittedName>
        <fullName evidence="4">TPM domain-containing protein</fullName>
    </submittedName>
</protein>
<dbReference type="InterPro" id="IPR007621">
    <property type="entry name" value="TPM_dom"/>
</dbReference>
<dbReference type="PANTHER" id="PTHR30373:SF2">
    <property type="entry name" value="UPF0603 PROTEIN YGCG"/>
    <property type="match status" value="1"/>
</dbReference>
<dbReference type="EMBL" id="CP031188">
    <property type="protein sequence ID" value="AXG73011.1"/>
    <property type="molecule type" value="Genomic_DNA"/>
</dbReference>
<feature type="signal peptide" evidence="2">
    <location>
        <begin position="1"/>
        <end position="24"/>
    </location>
</feature>
<keyword evidence="2" id="KW-0732">Signal</keyword>
<organism evidence="4 5">
    <name type="scientific">Flavobacterium arcticum</name>
    <dbReference type="NCBI Taxonomy" id="1784713"/>
    <lineage>
        <taxon>Bacteria</taxon>
        <taxon>Pseudomonadati</taxon>
        <taxon>Bacteroidota</taxon>
        <taxon>Flavobacteriia</taxon>
        <taxon>Flavobacteriales</taxon>
        <taxon>Flavobacteriaceae</taxon>
        <taxon>Flavobacterium</taxon>
    </lineage>
</organism>
<feature type="domain" description="TPM" evidence="3">
    <location>
        <begin position="44"/>
        <end position="163"/>
    </location>
</feature>
<keyword evidence="1" id="KW-1133">Transmembrane helix</keyword>
<dbReference type="Proteomes" id="UP000253951">
    <property type="component" value="Chromosome"/>
</dbReference>
<sequence length="263" mass="27530">MKKIKNIQQYLLLSLLFVCFSALGQTVNIPEKPSEQTSYYDYGTNILNESEKKAIEQKLINYADTTSTQIVVVAVKTTGGEATWKYAFDIADTWGIGQEGKDNGILLLIAVDDRNMFITTGKGTEHLMTDAVSKLIIENDIKPGFKAGDYYAGIDKGTTAIMKVMQGEYKGERKKDKGFPFGAIVFFIILIIFIISSISKRGGGGRGGRGGGSTLADILILSSLGSSGGFGGHSRGGGGFGGGGFGGGFGGGGFGGGGAGGSW</sequence>
<reference evidence="4 5" key="1">
    <citation type="submission" date="2018-07" db="EMBL/GenBank/DDBJ databases">
        <title>Complete genome sequence of Flavobacterium arcticum type strain SM1502T.</title>
        <authorList>
            <person name="Li Y."/>
            <person name="Li D.-D."/>
        </authorList>
    </citation>
    <scope>NUCLEOTIDE SEQUENCE [LARGE SCALE GENOMIC DNA]</scope>
    <source>
        <strain evidence="4 5">SM1502</strain>
    </source>
</reference>
<keyword evidence="1" id="KW-0812">Transmembrane</keyword>
<dbReference type="AlphaFoldDB" id="A0A345H8V1"/>
<dbReference type="Pfam" id="PF04536">
    <property type="entry name" value="TPM_phosphatase"/>
    <property type="match status" value="1"/>
</dbReference>
<dbReference type="OrthoDB" id="9810918at2"/>
<feature type="chain" id="PRO_5016972014" evidence="2">
    <location>
        <begin position="25"/>
        <end position="263"/>
    </location>
</feature>
<feature type="transmembrane region" description="Helical" evidence="1">
    <location>
        <begin position="179"/>
        <end position="199"/>
    </location>
</feature>
<dbReference type="RefSeq" id="WP_114676774.1">
    <property type="nucleotide sequence ID" value="NZ_CP031188.1"/>
</dbReference>
<name>A0A345H8V1_9FLAO</name>
<evidence type="ECO:0000313" key="4">
    <source>
        <dbReference type="EMBL" id="AXG73011.1"/>
    </source>
</evidence>
<evidence type="ECO:0000313" key="5">
    <source>
        <dbReference type="Proteomes" id="UP000253951"/>
    </source>
</evidence>
<evidence type="ECO:0000256" key="2">
    <source>
        <dbReference type="SAM" id="SignalP"/>
    </source>
</evidence>
<gene>
    <name evidence="4" type="ORF">DVK85_01680</name>
</gene>